<evidence type="ECO:0000313" key="2">
    <source>
        <dbReference type="EMBL" id="RRT63196.1"/>
    </source>
</evidence>
<feature type="compositionally biased region" description="Basic and acidic residues" evidence="1">
    <location>
        <begin position="121"/>
        <end position="141"/>
    </location>
</feature>
<gene>
    <name evidence="2" type="ORF">B296_00023764</name>
</gene>
<reference evidence="2 3" key="1">
    <citation type="journal article" date="2014" name="Agronomy (Basel)">
        <title>A Draft Genome Sequence for Ensete ventricosum, the Drought-Tolerant Tree Against Hunger.</title>
        <authorList>
            <person name="Harrison J."/>
            <person name="Moore K.A."/>
            <person name="Paszkiewicz K."/>
            <person name="Jones T."/>
            <person name="Grant M."/>
            <person name="Ambacheew D."/>
            <person name="Muzemil S."/>
            <person name="Studholme D.J."/>
        </authorList>
    </citation>
    <scope>NUCLEOTIDE SEQUENCE [LARGE SCALE GENOMIC DNA]</scope>
</reference>
<comment type="caution">
    <text evidence="2">The sequence shown here is derived from an EMBL/GenBank/DDBJ whole genome shotgun (WGS) entry which is preliminary data.</text>
</comment>
<organism evidence="2 3">
    <name type="scientific">Ensete ventricosum</name>
    <name type="common">Abyssinian banana</name>
    <name type="synonym">Musa ensete</name>
    <dbReference type="NCBI Taxonomy" id="4639"/>
    <lineage>
        <taxon>Eukaryota</taxon>
        <taxon>Viridiplantae</taxon>
        <taxon>Streptophyta</taxon>
        <taxon>Embryophyta</taxon>
        <taxon>Tracheophyta</taxon>
        <taxon>Spermatophyta</taxon>
        <taxon>Magnoliopsida</taxon>
        <taxon>Liliopsida</taxon>
        <taxon>Zingiberales</taxon>
        <taxon>Musaceae</taxon>
        <taxon>Ensete</taxon>
    </lineage>
</organism>
<feature type="compositionally biased region" description="Basic residues" evidence="1">
    <location>
        <begin position="102"/>
        <end position="120"/>
    </location>
</feature>
<dbReference type="AlphaFoldDB" id="A0A426ZGU2"/>
<accession>A0A426ZGU2</accession>
<dbReference type="EMBL" id="AMZH03006685">
    <property type="protein sequence ID" value="RRT63196.1"/>
    <property type="molecule type" value="Genomic_DNA"/>
</dbReference>
<dbReference type="Proteomes" id="UP000287651">
    <property type="component" value="Unassembled WGS sequence"/>
</dbReference>
<evidence type="ECO:0000313" key="3">
    <source>
        <dbReference type="Proteomes" id="UP000287651"/>
    </source>
</evidence>
<evidence type="ECO:0000256" key="1">
    <source>
        <dbReference type="SAM" id="MobiDB-lite"/>
    </source>
</evidence>
<protein>
    <submittedName>
        <fullName evidence="2">Uncharacterized protein</fullName>
    </submittedName>
</protein>
<feature type="compositionally biased region" description="Basic and acidic residues" evidence="1">
    <location>
        <begin position="73"/>
        <end position="101"/>
    </location>
</feature>
<name>A0A426ZGU2_ENSVE</name>
<proteinExistence type="predicted"/>
<sequence>MKRGLQKTTMITAPEGRPIAYTKWRPYLIDQRVVMRDKYHGPKYFRSLMLLSLEYKADLKRAGLIGPCQGQSNHKERSGGEETGHGEGRDDCPWIEGEERGQRRREGKAAFTKRGKQKGGGRREVSGHKQKAGDKGEEGEKTGGGSWMEQRFIVA</sequence>
<feature type="region of interest" description="Disordered" evidence="1">
    <location>
        <begin position="64"/>
        <end position="155"/>
    </location>
</feature>